<proteinExistence type="inferred from homology"/>
<evidence type="ECO:0000256" key="3">
    <source>
        <dbReference type="ARBA" id="ARBA00022801"/>
    </source>
</evidence>
<dbReference type="InterPro" id="IPR052379">
    <property type="entry name" value="Type_VII_TA_RNase"/>
</dbReference>
<dbReference type="Gene3D" id="1.20.120.580">
    <property type="entry name" value="bsu32300-like"/>
    <property type="match status" value="1"/>
</dbReference>
<dbReference type="SUPFAM" id="SSF81593">
    <property type="entry name" value="Nucleotidyltransferase substrate binding subunit/domain"/>
    <property type="match status" value="1"/>
</dbReference>
<dbReference type="Proteomes" id="UP000183997">
    <property type="component" value="Unassembled WGS sequence"/>
</dbReference>
<evidence type="ECO:0000313" key="6">
    <source>
        <dbReference type="Proteomes" id="UP000183997"/>
    </source>
</evidence>
<comment type="similarity">
    <text evidence="4">Belongs to the HepT RNase toxin family.</text>
</comment>
<evidence type="ECO:0000256" key="4">
    <source>
        <dbReference type="ARBA" id="ARBA00024207"/>
    </source>
</evidence>
<keyword evidence="3" id="KW-0378">Hydrolase</keyword>
<dbReference type="GO" id="GO:0004540">
    <property type="term" value="F:RNA nuclease activity"/>
    <property type="evidence" value="ECO:0007669"/>
    <property type="project" value="InterPro"/>
</dbReference>
<accession>A0A1M6RDE5</accession>
<organism evidence="5 6">
    <name type="scientific">Desulforamulus aeronauticus DSM 10349</name>
    <dbReference type="NCBI Taxonomy" id="1121421"/>
    <lineage>
        <taxon>Bacteria</taxon>
        <taxon>Bacillati</taxon>
        <taxon>Bacillota</taxon>
        <taxon>Clostridia</taxon>
        <taxon>Eubacteriales</taxon>
        <taxon>Peptococcaceae</taxon>
        <taxon>Desulforamulus</taxon>
    </lineage>
</organism>
<gene>
    <name evidence="5" type="ORF">SAMN02745123_01431</name>
</gene>
<dbReference type="PANTHER" id="PTHR33397:SF3">
    <property type="entry name" value="MRNA NUCLEASE HEPT"/>
    <property type="match status" value="1"/>
</dbReference>
<dbReference type="InterPro" id="IPR037038">
    <property type="entry name" value="HepT-like_sf"/>
</dbReference>
<keyword evidence="1" id="KW-1277">Toxin-antitoxin system</keyword>
<dbReference type="AlphaFoldDB" id="A0A1M6RDE5"/>
<dbReference type="InterPro" id="IPR008201">
    <property type="entry name" value="HepT-like"/>
</dbReference>
<dbReference type="NCBIfam" id="NF047751">
    <property type="entry name" value="HepT_toxin"/>
    <property type="match status" value="1"/>
</dbReference>
<dbReference type="PANTHER" id="PTHR33397">
    <property type="entry name" value="UPF0331 PROTEIN YUTE"/>
    <property type="match status" value="1"/>
</dbReference>
<evidence type="ECO:0000256" key="1">
    <source>
        <dbReference type="ARBA" id="ARBA00022649"/>
    </source>
</evidence>
<keyword evidence="6" id="KW-1185">Reference proteome</keyword>
<dbReference type="GO" id="GO:0016787">
    <property type="term" value="F:hydrolase activity"/>
    <property type="evidence" value="ECO:0007669"/>
    <property type="project" value="UniProtKB-KW"/>
</dbReference>
<reference evidence="6" key="1">
    <citation type="submission" date="2016-11" db="EMBL/GenBank/DDBJ databases">
        <authorList>
            <person name="Varghese N."/>
            <person name="Submissions S."/>
        </authorList>
    </citation>
    <scope>NUCLEOTIDE SEQUENCE [LARGE SCALE GENOMIC DNA]</scope>
    <source>
        <strain evidence="6">DSM 10349</strain>
    </source>
</reference>
<dbReference type="RefSeq" id="WP_072912405.1">
    <property type="nucleotide sequence ID" value="NZ_FRAR01000010.1"/>
</dbReference>
<dbReference type="Pfam" id="PF01934">
    <property type="entry name" value="HepT-like"/>
    <property type="match status" value="1"/>
</dbReference>
<dbReference type="OrthoDB" id="9796612at2"/>
<name>A0A1M6RDE5_9FIRM</name>
<dbReference type="STRING" id="1121421.SAMN02745123_01431"/>
<protein>
    <submittedName>
        <fullName evidence="5">Uncharacterized conserved protein YutE, UPF0331/DUF86 family</fullName>
    </submittedName>
</protein>
<keyword evidence="2" id="KW-0540">Nuclease</keyword>
<dbReference type="GO" id="GO:0110001">
    <property type="term" value="C:toxin-antitoxin complex"/>
    <property type="evidence" value="ECO:0007669"/>
    <property type="project" value="InterPro"/>
</dbReference>
<evidence type="ECO:0000313" key="5">
    <source>
        <dbReference type="EMBL" id="SHK30378.1"/>
    </source>
</evidence>
<dbReference type="EMBL" id="FRAR01000010">
    <property type="protein sequence ID" value="SHK30378.1"/>
    <property type="molecule type" value="Genomic_DNA"/>
</dbReference>
<evidence type="ECO:0000256" key="2">
    <source>
        <dbReference type="ARBA" id="ARBA00022722"/>
    </source>
</evidence>
<sequence length="138" mass="16134">MIDDVILNKSQIIERCIRRIHEEYQGNMQNLQNYTKQDSIILNLQRACEACIDLAMHLVAENNLGLPQTSRQAFDMLFENGFIEKEIADRLKAMVGFRNISVHDYQSINLGILQKILENHLEDFHLFIKNIQSFLSRL</sequence>